<dbReference type="EMBL" id="RSCE01000006">
    <property type="protein sequence ID" value="RSH81859.1"/>
    <property type="molecule type" value="Genomic_DNA"/>
</dbReference>
<feature type="transmembrane region" description="Helical" evidence="2">
    <location>
        <begin position="362"/>
        <end position="382"/>
    </location>
</feature>
<evidence type="ECO:0000256" key="2">
    <source>
        <dbReference type="SAM" id="Phobius"/>
    </source>
</evidence>
<evidence type="ECO:0000259" key="4">
    <source>
        <dbReference type="Pfam" id="PF10348"/>
    </source>
</evidence>
<feature type="domain" description="DUF2427" evidence="4">
    <location>
        <begin position="22"/>
        <end position="122"/>
    </location>
</feature>
<feature type="chain" id="PRO_5019008100" description="Cytochrome b561 domain-containing protein" evidence="3">
    <location>
        <begin position="20"/>
        <end position="464"/>
    </location>
</feature>
<evidence type="ECO:0000256" key="1">
    <source>
        <dbReference type="SAM" id="MobiDB-lite"/>
    </source>
</evidence>
<feature type="domain" description="Protein YTP1-like C-terminal" evidence="5">
    <location>
        <begin position="147"/>
        <end position="382"/>
    </location>
</feature>
<dbReference type="AlphaFoldDB" id="A0A427XSN3"/>
<feature type="region of interest" description="Disordered" evidence="1">
    <location>
        <begin position="392"/>
        <end position="424"/>
    </location>
</feature>
<evidence type="ECO:0008006" key="8">
    <source>
        <dbReference type="Google" id="ProtNLM"/>
    </source>
</evidence>
<dbReference type="OrthoDB" id="4137487at2759"/>
<feature type="transmembrane region" description="Helical" evidence="2">
    <location>
        <begin position="43"/>
        <end position="61"/>
    </location>
</feature>
<organism evidence="6 7">
    <name type="scientific">Apiotrichum porosum</name>
    <dbReference type="NCBI Taxonomy" id="105984"/>
    <lineage>
        <taxon>Eukaryota</taxon>
        <taxon>Fungi</taxon>
        <taxon>Dikarya</taxon>
        <taxon>Basidiomycota</taxon>
        <taxon>Agaricomycotina</taxon>
        <taxon>Tremellomycetes</taxon>
        <taxon>Trichosporonales</taxon>
        <taxon>Trichosporonaceae</taxon>
        <taxon>Apiotrichum</taxon>
    </lineage>
</organism>
<dbReference type="RefSeq" id="XP_028476314.1">
    <property type="nucleotide sequence ID" value="XM_028623381.1"/>
</dbReference>
<dbReference type="Pfam" id="PF10355">
    <property type="entry name" value="Ytp1"/>
    <property type="match status" value="1"/>
</dbReference>
<dbReference type="Proteomes" id="UP000279236">
    <property type="component" value="Unassembled WGS sequence"/>
</dbReference>
<feature type="transmembrane region" description="Helical" evidence="2">
    <location>
        <begin position="97"/>
        <end position="119"/>
    </location>
</feature>
<dbReference type="STRING" id="105984.A0A427XSN3"/>
<evidence type="ECO:0000259" key="5">
    <source>
        <dbReference type="Pfam" id="PF10355"/>
    </source>
</evidence>
<sequence>MLKVAAALLTAAALPLVNAHGHHNATEIDESKPIDAVMYVHMSLQTFVWGLLFPVGMVLGLSKSKYHVPLQSVGVVVTTVASWLGHHHGGREFPETVHGTMAKIITFVLVAQTAMGIFLKLHILEKTVRPWVVRAHGPLGMAFPVIGWTQMLFGVATALGFCRGGNLGQCAAHYIMGSAFIGYAAILVIMLNIGGEWLKRTGRSQEMLDSSVITAWGIVNTFTEHHGGPWSHKDMQHTMMGVLWWAGGMLGIFLSRNGKRSFVPAVIIVFTGWGMSAHEQALMISSKIHAMFGYALMAAGVLRIVEICFVLHDGPSVPGHARIFQHLPPYLLTLGGTLFMSATDEEMHNADNLGIDHVTYALFDFSLSFLIYLVITFLVHLYSNSGRNAAKNTEVTGETATENGYATLSQRAPHTLGDEEDDGPEAYELTEHTSLDGDDDAVKIGGEDEVDWIDGQRRGGGVRL</sequence>
<feature type="compositionally biased region" description="Polar residues" evidence="1">
    <location>
        <begin position="392"/>
        <end position="412"/>
    </location>
</feature>
<proteinExistence type="predicted"/>
<name>A0A427XSN3_9TREE</name>
<dbReference type="GeneID" id="39592597"/>
<feature type="transmembrane region" description="Helical" evidence="2">
    <location>
        <begin position="323"/>
        <end position="342"/>
    </location>
</feature>
<feature type="transmembrane region" description="Helical" evidence="2">
    <location>
        <begin position="68"/>
        <end position="85"/>
    </location>
</feature>
<keyword evidence="2" id="KW-0812">Transmembrane</keyword>
<dbReference type="CDD" id="cd08760">
    <property type="entry name" value="Cyt_b561_FRRS1_like"/>
    <property type="match status" value="1"/>
</dbReference>
<feature type="transmembrane region" description="Helical" evidence="2">
    <location>
        <begin position="290"/>
        <end position="311"/>
    </location>
</feature>
<dbReference type="PANTHER" id="PTHR31685">
    <property type="entry name" value="INTEGRAL MEMBRANE PROTEIN (AFU_ORTHOLOGUE AFUA_6G12730)-RELATED"/>
    <property type="match status" value="1"/>
</dbReference>
<keyword evidence="2" id="KW-1133">Transmembrane helix</keyword>
<dbReference type="InterPro" id="IPR018827">
    <property type="entry name" value="YTP1_C"/>
</dbReference>
<evidence type="ECO:0000313" key="6">
    <source>
        <dbReference type="EMBL" id="RSH81859.1"/>
    </source>
</evidence>
<dbReference type="Pfam" id="PF10348">
    <property type="entry name" value="DUF2427"/>
    <property type="match status" value="1"/>
</dbReference>
<evidence type="ECO:0000256" key="3">
    <source>
        <dbReference type="SAM" id="SignalP"/>
    </source>
</evidence>
<feature type="transmembrane region" description="Helical" evidence="2">
    <location>
        <begin position="261"/>
        <end position="278"/>
    </location>
</feature>
<evidence type="ECO:0000313" key="7">
    <source>
        <dbReference type="Proteomes" id="UP000279236"/>
    </source>
</evidence>
<feature type="transmembrane region" description="Helical" evidence="2">
    <location>
        <begin position="139"/>
        <end position="161"/>
    </location>
</feature>
<protein>
    <recommendedName>
        <fullName evidence="8">Cytochrome b561 domain-containing protein</fullName>
    </recommendedName>
</protein>
<feature type="transmembrane region" description="Helical" evidence="2">
    <location>
        <begin position="173"/>
        <end position="195"/>
    </location>
</feature>
<gene>
    <name evidence="6" type="ORF">EHS24_008054</name>
</gene>
<reference evidence="6 7" key="1">
    <citation type="submission" date="2018-11" db="EMBL/GenBank/DDBJ databases">
        <title>Genome sequence of Apiotrichum porosum DSM 27194.</title>
        <authorList>
            <person name="Aliyu H."/>
            <person name="Gorte O."/>
            <person name="Ochsenreither K."/>
        </authorList>
    </citation>
    <scope>NUCLEOTIDE SEQUENCE [LARGE SCALE GENOMIC DNA]</scope>
    <source>
        <strain evidence="6 7">DSM 27194</strain>
    </source>
</reference>
<accession>A0A427XSN3</accession>
<dbReference type="PANTHER" id="PTHR31685:SF2">
    <property type="entry name" value="PROTEIN YTP1"/>
    <property type="match status" value="1"/>
</dbReference>
<dbReference type="InterPro" id="IPR018825">
    <property type="entry name" value="DUF2427"/>
</dbReference>
<comment type="caution">
    <text evidence="6">The sequence shown here is derived from an EMBL/GenBank/DDBJ whole genome shotgun (WGS) entry which is preliminary data.</text>
</comment>
<keyword evidence="2" id="KW-0472">Membrane</keyword>
<keyword evidence="3" id="KW-0732">Signal</keyword>
<feature type="signal peptide" evidence="3">
    <location>
        <begin position="1"/>
        <end position="19"/>
    </location>
</feature>
<keyword evidence="7" id="KW-1185">Reference proteome</keyword>